<dbReference type="OrthoDB" id="2079904at2"/>
<evidence type="ECO:0000313" key="2">
    <source>
        <dbReference type="Proteomes" id="UP000199011"/>
    </source>
</evidence>
<dbReference type="Gene3D" id="3.20.20.190">
    <property type="entry name" value="Phosphatidylinositol (PI) phosphodiesterase"/>
    <property type="match status" value="1"/>
</dbReference>
<evidence type="ECO:0008006" key="3">
    <source>
        <dbReference type="Google" id="ProtNLM"/>
    </source>
</evidence>
<dbReference type="InterPro" id="IPR017946">
    <property type="entry name" value="PLC-like_Pdiesterase_TIM-brl"/>
</dbReference>
<keyword evidence="2" id="KW-1185">Reference proteome</keyword>
<dbReference type="AlphaFoldDB" id="A0A1I5EAI4"/>
<sequence length="445" mass="51467">MFQISNLILVNSTNSSWKIISKNFHNIDISNFPKSIKSKEDLFFSIICVDNNITDCNFEIKYQIIDSEKNSFIIRGRYKIELEKFDLEIHLDNLETRNYKKGSIVSLGWKPNGLIHFFLIGDVGNYIGPDINPEYWMQNYSNILGDLPVNKLCIPGSHDAGMSTVTWKTTLASECNTLTQYNDVLGQLNLGIRYFDIRPVLSDGKFFTGHYRDIIIWEGANGESIESIINGINLFTESHNELIIIRLDHSLNLDVGFWHKYRHFNKTEWFDLFNQLVNIKHLYYHNGTENISNSTLNSLTNNGTRPAVLFFIENKKADIDLEQYKNSGFFYLSELDMYHLYSNTNSTFQMGSDQIKKMKDYAPKQYFELSWILTQDPLQASTCATTLSSDIKHLANEANDKLVEYLYQHITDTVYPNIILIDNVRDTVTTIFALAITWKVLSYSK</sequence>
<organism evidence="1 2">
    <name type="scientific">Xenorhabdus japonica</name>
    <dbReference type="NCBI Taxonomy" id="53341"/>
    <lineage>
        <taxon>Bacteria</taxon>
        <taxon>Pseudomonadati</taxon>
        <taxon>Pseudomonadota</taxon>
        <taxon>Gammaproteobacteria</taxon>
        <taxon>Enterobacterales</taxon>
        <taxon>Morganellaceae</taxon>
        <taxon>Xenorhabdus</taxon>
    </lineage>
</organism>
<dbReference type="EMBL" id="FOVO01000060">
    <property type="protein sequence ID" value="SFO08549.1"/>
    <property type="molecule type" value="Genomic_DNA"/>
</dbReference>
<protein>
    <recommendedName>
        <fullName evidence="3">Phosphatidylinositol diacylglycerol-lyase</fullName>
    </recommendedName>
</protein>
<evidence type="ECO:0000313" key="1">
    <source>
        <dbReference type="EMBL" id="SFO08549.1"/>
    </source>
</evidence>
<dbReference type="Proteomes" id="UP000199011">
    <property type="component" value="Unassembled WGS sequence"/>
</dbReference>
<dbReference type="PANTHER" id="PTHR13593:SF113">
    <property type="entry name" value="SI:DKEY-266F7.9"/>
    <property type="match status" value="1"/>
</dbReference>
<reference evidence="2" key="1">
    <citation type="submission" date="2016-10" db="EMBL/GenBank/DDBJ databases">
        <authorList>
            <person name="Varghese N."/>
            <person name="Submissions S."/>
        </authorList>
    </citation>
    <scope>NUCLEOTIDE SEQUENCE [LARGE SCALE GENOMIC DNA]</scope>
    <source>
        <strain evidence="2">DSM 16522</strain>
    </source>
</reference>
<dbReference type="GO" id="GO:0006629">
    <property type="term" value="P:lipid metabolic process"/>
    <property type="evidence" value="ECO:0007669"/>
    <property type="project" value="InterPro"/>
</dbReference>
<dbReference type="RefSeq" id="WP_092521384.1">
    <property type="nucleotide sequence ID" value="NZ_CAWRAH010000018.1"/>
</dbReference>
<dbReference type="GO" id="GO:0008081">
    <property type="term" value="F:phosphoric diester hydrolase activity"/>
    <property type="evidence" value="ECO:0007669"/>
    <property type="project" value="InterPro"/>
</dbReference>
<dbReference type="InterPro" id="IPR051057">
    <property type="entry name" value="PI-PLC_domain"/>
</dbReference>
<accession>A0A1I5EAI4</accession>
<dbReference type="SUPFAM" id="SSF51695">
    <property type="entry name" value="PLC-like phosphodiesterases"/>
    <property type="match status" value="1"/>
</dbReference>
<name>A0A1I5EAI4_9GAMM</name>
<gene>
    <name evidence="1" type="ORF">SAMN05421579_1608</name>
</gene>
<dbReference type="STRING" id="53341.SAMN05421579_1608"/>
<proteinExistence type="predicted"/>
<dbReference type="PANTHER" id="PTHR13593">
    <property type="match status" value="1"/>
</dbReference>